<dbReference type="PANTHER" id="PTHR21614">
    <property type="entry name" value="SHORT COILED COIL PROTEIN"/>
    <property type="match status" value="1"/>
</dbReference>
<evidence type="ECO:0008006" key="12">
    <source>
        <dbReference type="Google" id="ProtNLM"/>
    </source>
</evidence>
<comment type="function">
    <text evidence="1">Positive regulator of amino acid starvation-induced autophagy.</text>
</comment>
<keyword evidence="6" id="KW-0963">Cytoplasm</keyword>
<dbReference type="PANTHER" id="PTHR21614:SF0">
    <property type="entry name" value="GEO08385P1"/>
    <property type="match status" value="1"/>
</dbReference>
<evidence type="ECO:0000256" key="6">
    <source>
        <dbReference type="ARBA" id="ARBA00022490"/>
    </source>
</evidence>
<dbReference type="GO" id="GO:0000139">
    <property type="term" value="C:Golgi membrane"/>
    <property type="evidence" value="ECO:0007669"/>
    <property type="project" value="UniProtKB-SubCell"/>
</dbReference>
<dbReference type="Pfam" id="PF10224">
    <property type="entry name" value="DUF2205"/>
    <property type="match status" value="1"/>
</dbReference>
<proteinExistence type="inferred from homology"/>
<keyword evidence="7" id="KW-0333">Golgi apparatus</keyword>
<dbReference type="AlphaFoldDB" id="A0A8W7PN29"/>
<evidence type="ECO:0000256" key="8">
    <source>
        <dbReference type="ARBA" id="ARBA00023054"/>
    </source>
</evidence>
<feature type="coiled-coil region" evidence="10">
    <location>
        <begin position="118"/>
        <end position="152"/>
    </location>
</feature>
<name>A0A8W7PN29_ANOCL</name>
<evidence type="ECO:0000256" key="9">
    <source>
        <dbReference type="ARBA" id="ARBA00023136"/>
    </source>
</evidence>
<dbReference type="GO" id="GO:0005802">
    <property type="term" value="C:trans-Golgi network"/>
    <property type="evidence" value="ECO:0007669"/>
    <property type="project" value="TreeGrafter"/>
</dbReference>
<evidence type="ECO:0000256" key="1">
    <source>
        <dbReference type="ARBA" id="ARBA00002743"/>
    </source>
</evidence>
<protein>
    <recommendedName>
        <fullName evidence="12">Short coiled-coil protein A</fullName>
    </recommendedName>
</protein>
<keyword evidence="9" id="KW-0472">Membrane</keyword>
<comment type="similarity">
    <text evidence="5">Belongs to the SCOC family.</text>
</comment>
<evidence type="ECO:0000256" key="4">
    <source>
        <dbReference type="ARBA" id="ARBA00004601"/>
    </source>
</evidence>
<evidence type="ECO:0000256" key="2">
    <source>
        <dbReference type="ARBA" id="ARBA00004255"/>
    </source>
</evidence>
<organism evidence="11">
    <name type="scientific">Anopheles coluzzii</name>
    <name type="common">African malaria mosquito</name>
    <dbReference type="NCBI Taxonomy" id="1518534"/>
    <lineage>
        <taxon>Eukaryota</taxon>
        <taxon>Metazoa</taxon>
        <taxon>Ecdysozoa</taxon>
        <taxon>Arthropoda</taxon>
        <taxon>Hexapoda</taxon>
        <taxon>Insecta</taxon>
        <taxon>Pterygota</taxon>
        <taxon>Neoptera</taxon>
        <taxon>Endopterygota</taxon>
        <taxon>Diptera</taxon>
        <taxon>Nematocera</taxon>
        <taxon>Culicoidea</taxon>
        <taxon>Culicidae</taxon>
        <taxon>Anophelinae</taxon>
        <taxon>Anopheles</taxon>
    </lineage>
</organism>
<evidence type="ECO:0000256" key="7">
    <source>
        <dbReference type="ARBA" id="ARBA00023034"/>
    </source>
</evidence>
<dbReference type="InterPro" id="IPR019357">
    <property type="entry name" value="SCOC"/>
</dbReference>
<dbReference type="Gene3D" id="1.20.5.170">
    <property type="match status" value="1"/>
</dbReference>
<sequence>LSVEHYHPTCATSTFPLASFCFGIRKDRRKFFPPWFSSFPAFRSNFSTIDLAMSLKSQDDIPLADDDLEVIINDDESSKYMCNGRSLDSIASSYTNGNSSPQQFLENESPDADEQEEKARLIAQVLELQNTLDDLSQRVDSVKEENLKLRSENQVLGQYIENLMSASSVFQSTTPNNVQNKKK</sequence>
<evidence type="ECO:0000256" key="5">
    <source>
        <dbReference type="ARBA" id="ARBA00010880"/>
    </source>
</evidence>
<reference evidence="11" key="1">
    <citation type="submission" date="2022-08" db="UniProtKB">
        <authorList>
            <consortium name="EnsemblMetazoa"/>
        </authorList>
    </citation>
    <scope>IDENTIFICATION</scope>
</reference>
<evidence type="ECO:0000256" key="3">
    <source>
        <dbReference type="ARBA" id="ARBA00004514"/>
    </source>
</evidence>
<keyword evidence="8 10" id="KW-0175">Coiled coil</keyword>
<comment type="subcellular location">
    <subcellularLocation>
        <location evidence="3">Cytoplasm</location>
        <location evidence="3">Cytosol</location>
    </subcellularLocation>
    <subcellularLocation>
        <location evidence="2">Golgi apparatus membrane</location>
        <topology evidence="2">Peripheral membrane protein</topology>
        <orientation evidence="2">Cytoplasmic side</orientation>
    </subcellularLocation>
    <subcellularLocation>
        <location evidence="4">Golgi apparatus</location>
        <location evidence="4">trans-Golgi network</location>
    </subcellularLocation>
</comment>
<dbReference type="EnsemblMetazoa" id="ACOM033873-RA">
    <property type="protein sequence ID" value="ACOM033873-PA.1"/>
    <property type="gene ID" value="ACOM033873"/>
</dbReference>
<accession>A0A8W7PN29</accession>
<evidence type="ECO:0000313" key="11">
    <source>
        <dbReference type="EnsemblMetazoa" id="ACOM033873-PA.1"/>
    </source>
</evidence>
<dbReference type="VEuPathDB" id="VectorBase:ACON2_030619"/>
<dbReference type="Proteomes" id="UP000075882">
    <property type="component" value="Unassembled WGS sequence"/>
</dbReference>
<dbReference type="GO" id="GO:0005829">
    <property type="term" value="C:cytosol"/>
    <property type="evidence" value="ECO:0007669"/>
    <property type="project" value="UniProtKB-SubCell"/>
</dbReference>
<evidence type="ECO:0000256" key="10">
    <source>
        <dbReference type="SAM" id="Coils"/>
    </source>
</evidence>